<proteinExistence type="predicted"/>
<evidence type="ECO:0008006" key="3">
    <source>
        <dbReference type="Google" id="ProtNLM"/>
    </source>
</evidence>
<protein>
    <recommendedName>
        <fullName evidence="3">GED domain-containing protein</fullName>
    </recommendedName>
</protein>
<dbReference type="PhylomeDB" id="A0A0G4HVD6"/>
<dbReference type="EMBL" id="CDMZ01004032">
    <property type="protein sequence ID" value="CEM48428.1"/>
    <property type="molecule type" value="Genomic_DNA"/>
</dbReference>
<accession>A0A0G4HVD6</accession>
<name>A0A0G4HVD6_9ALVE</name>
<gene>
    <name evidence="2" type="ORF">Cvel_32222</name>
</gene>
<dbReference type="AlphaFoldDB" id="A0A0G4HVD6"/>
<feature type="region of interest" description="Disordered" evidence="1">
    <location>
        <begin position="285"/>
        <end position="336"/>
    </location>
</feature>
<sequence>MSQFTEEEKKKLAERKLVFSDAKLNLALDVGCVLDRERGGFNVQFSDNRVLLKAWMPIFLEAAEPILYEFVDSVHQILKEKVVLPALKTISKKYQSMLLPAVEKVLQPRALKVLTTFHQSARTTVNDVLSWNMRRFCLTSNEHYLEQSSQLSSEELTWLENKDDRAKLELTPLLKKAGEVRGFWKVQSKLLSDALQSQVMTLAERALDSLPEDLRNVDAVEEAQKVMKEPEHIAKERNHLKERLQGINKALGIGKPHVPPVRAAVLSSSVAAQAVAPVVAVTGAASGGRDTKRVRDGGQAQVQEAVGKKPRTDGEEGDDEGVGGGLGGPSPSPSHP</sequence>
<evidence type="ECO:0000256" key="1">
    <source>
        <dbReference type="SAM" id="MobiDB-lite"/>
    </source>
</evidence>
<reference evidence="2" key="1">
    <citation type="submission" date="2014-11" db="EMBL/GenBank/DDBJ databases">
        <authorList>
            <person name="Otto D Thomas"/>
            <person name="Naeem Raeece"/>
        </authorList>
    </citation>
    <scope>NUCLEOTIDE SEQUENCE</scope>
</reference>
<organism evidence="2">
    <name type="scientific">Chromera velia CCMP2878</name>
    <dbReference type="NCBI Taxonomy" id="1169474"/>
    <lineage>
        <taxon>Eukaryota</taxon>
        <taxon>Sar</taxon>
        <taxon>Alveolata</taxon>
        <taxon>Colpodellida</taxon>
        <taxon>Chromeraceae</taxon>
        <taxon>Chromera</taxon>
    </lineage>
</organism>
<evidence type="ECO:0000313" key="2">
    <source>
        <dbReference type="EMBL" id="CEM48428.1"/>
    </source>
</evidence>
<dbReference type="VEuPathDB" id="CryptoDB:Cvel_32222"/>